<evidence type="ECO:0000313" key="1">
    <source>
        <dbReference type="EMBL" id="MBE0563568.1"/>
    </source>
</evidence>
<accession>A0A8I0N8L2</accession>
<proteinExistence type="predicted"/>
<dbReference type="InterPro" id="IPR038713">
    <property type="entry name" value="Terminase_Gp1_N_sf"/>
</dbReference>
<reference evidence="1" key="1">
    <citation type="submission" date="2020-09" db="EMBL/GenBank/DDBJ databases">
        <authorList>
            <person name="Dalcin Martins P."/>
        </authorList>
    </citation>
    <scope>NUCLEOTIDE SEQUENCE</scope>
    <source>
        <strain evidence="1">MAG47</strain>
    </source>
</reference>
<comment type="caution">
    <text evidence="1">The sequence shown here is derived from an EMBL/GenBank/DDBJ whole genome shotgun (WGS) entry which is preliminary data.</text>
</comment>
<dbReference type="Proteomes" id="UP000642265">
    <property type="component" value="Unassembled WGS sequence"/>
</dbReference>
<gene>
    <name evidence="1" type="ORF">IH622_22510</name>
</gene>
<organism evidence="1 2">
    <name type="scientific">Brucella anthropi</name>
    <name type="common">Ochrobactrum anthropi</name>
    <dbReference type="NCBI Taxonomy" id="529"/>
    <lineage>
        <taxon>Bacteria</taxon>
        <taxon>Pseudomonadati</taxon>
        <taxon>Pseudomonadota</taxon>
        <taxon>Alphaproteobacteria</taxon>
        <taxon>Hyphomicrobiales</taxon>
        <taxon>Brucellaceae</taxon>
        <taxon>Brucella/Ochrobactrum group</taxon>
        <taxon>Brucella</taxon>
    </lineage>
</organism>
<dbReference type="AlphaFoldDB" id="A0A8I0N8L2"/>
<evidence type="ECO:0000313" key="2">
    <source>
        <dbReference type="Proteomes" id="UP000642265"/>
    </source>
</evidence>
<dbReference type="EMBL" id="JACZKO010000061">
    <property type="protein sequence ID" value="MBE0563568.1"/>
    <property type="molecule type" value="Genomic_DNA"/>
</dbReference>
<sequence length="164" mass="17849">MAVLRNAKHEAFAQAVAKGKSATEAYTDAGFKPHQQNASRLMLNDVVKTRVEEIKARVAEKAEWTAADRLRDLKSIFDRTADKDERVAISAISEANKMQGSYAPAKHEHKGRFTVVNVTPEQLGRLNSDELAVLEAAYPVLEKLGVVSAGNPGGETSEGSEQED</sequence>
<dbReference type="Gene3D" id="1.10.10.1400">
    <property type="entry name" value="Terminase, small subunit, N-terminal DNA-binding domain, HTH motif"/>
    <property type="match status" value="1"/>
</dbReference>
<dbReference type="InterPro" id="IPR005335">
    <property type="entry name" value="Terminase_ssu"/>
</dbReference>
<dbReference type="Pfam" id="PF03592">
    <property type="entry name" value="Terminase_2"/>
    <property type="match status" value="1"/>
</dbReference>
<protein>
    <submittedName>
        <fullName evidence="1">Terminase small subunit</fullName>
    </submittedName>
</protein>
<reference evidence="1" key="2">
    <citation type="submission" date="2020-10" db="EMBL/GenBank/DDBJ databases">
        <title>Enrichment of novel Verrucomicrobia, Bacteroidetes and Krumholzibacteria in an oxygen-limited, methane- and iron-fed bioreactor inoculated with Bothnian Sea sediments.</title>
        <authorList>
            <person name="Martins P.D."/>
            <person name="de Jong A."/>
            <person name="Lenstra W.K."/>
            <person name="van Helmond N.A.G.M."/>
            <person name="Slomp C.P."/>
            <person name="Jetten M.S.M."/>
            <person name="Welte C.U."/>
            <person name="Rasigraf O."/>
        </authorList>
    </citation>
    <scope>NUCLEOTIDE SEQUENCE</scope>
    <source>
        <strain evidence="1">MAG47</strain>
    </source>
</reference>
<name>A0A8I0N8L2_BRUAN</name>